<evidence type="ECO:0000256" key="5">
    <source>
        <dbReference type="ARBA" id="ARBA00023136"/>
    </source>
</evidence>
<accession>A0A6P5A5Z1</accession>
<dbReference type="GeneID" id="109480796"/>
<dbReference type="GO" id="GO:0038023">
    <property type="term" value="F:signaling receptor activity"/>
    <property type="evidence" value="ECO:0007669"/>
    <property type="project" value="TreeGrafter"/>
</dbReference>
<feature type="transmembrane region" description="Helical" evidence="7">
    <location>
        <begin position="242"/>
        <end position="263"/>
    </location>
</feature>
<keyword evidence="4 7" id="KW-1133">Transmembrane helix</keyword>
<feature type="binding site" evidence="6">
    <location>
        <position position="135"/>
    </location>
    <ligand>
        <name>Zn(2+)</name>
        <dbReference type="ChEBI" id="CHEBI:29105"/>
    </ligand>
</feature>
<feature type="transmembrane region" description="Helical" evidence="7">
    <location>
        <begin position="180"/>
        <end position="202"/>
    </location>
</feature>
<keyword evidence="6" id="KW-0862">Zinc</keyword>
<dbReference type="KEGG" id="bbel:109480796"/>
<evidence type="ECO:0000256" key="1">
    <source>
        <dbReference type="ARBA" id="ARBA00004141"/>
    </source>
</evidence>
<evidence type="ECO:0000256" key="4">
    <source>
        <dbReference type="ARBA" id="ARBA00022989"/>
    </source>
</evidence>
<dbReference type="GO" id="GO:0046872">
    <property type="term" value="F:metal ion binding"/>
    <property type="evidence" value="ECO:0007669"/>
    <property type="project" value="UniProtKB-KW"/>
</dbReference>
<proteinExistence type="inferred from homology"/>
<evidence type="ECO:0000313" key="8">
    <source>
        <dbReference type="Proteomes" id="UP000515135"/>
    </source>
</evidence>
<dbReference type="PANTHER" id="PTHR20855:SF15">
    <property type="entry name" value="PROGESTIN AND ADIPOQ RECEPTOR FAMILY MEMBER 3"/>
    <property type="match status" value="1"/>
</dbReference>
<evidence type="ECO:0000256" key="2">
    <source>
        <dbReference type="ARBA" id="ARBA00007018"/>
    </source>
</evidence>
<keyword evidence="6" id="KW-0479">Metal-binding</keyword>
<dbReference type="OrthoDB" id="529367at2759"/>
<dbReference type="RefSeq" id="XP_019638667.1">
    <property type="nucleotide sequence ID" value="XM_019783108.1"/>
</dbReference>
<name>A0A6P5A5Z1_BRABE</name>
<feature type="transmembrane region" description="Helical" evidence="7">
    <location>
        <begin position="83"/>
        <end position="102"/>
    </location>
</feature>
<comment type="subcellular location">
    <subcellularLocation>
        <location evidence="1">Membrane</location>
        <topology evidence="1">Multi-pass membrane protein</topology>
    </subcellularLocation>
</comment>
<organism evidence="8 9">
    <name type="scientific">Branchiostoma belcheri</name>
    <name type="common">Amphioxus</name>
    <dbReference type="NCBI Taxonomy" id="7741"/>
    <lineage>
        <taxon>Eukaryota</taxon>
        <taxon>Metazoa</taxon>
        <taxon>Chordata</taxon>
        <taxon>Cephalochordata</taxon>
        <taxon>Leptocardii</taxon>
        <taxon>Amphioxiformes</taxon>
        <taxon>Branchiostomatidae</taxon>
        <taxon>Branchiostoma</taxon>
    </lineage>
</organism>
<evidence type="ECO:0000313" key="9">
    <source>
        <dbReference type="RefSeq" id="XP_019638667.1"/>
    </source>
</evidence>
<keyword evidence="5 7" id="KW-0472">Membrane</keyword>
<evidence type="ECO:0000256" key="6">
    <source>
        <dbReference type="PIRSR" id="PIRSR604254-1"/>
    </source>
</evidence>
<keyword evidence="8" id="KW-1185">Reference proteome</keyword>
<dbReference type="GO" id="GO:0016020">
    <property type="term" value="C:membrane"/>
    <property type="evidence" value="ECO:0007669"/>
    <property type="project" value="UniProtKB-SubCell"/>
</dbReference>
<dbReference type="Proteomes" id="UP000515135">
    <property type="component" value="Unplaced"/>
</dbReference>
<gene>
    <name evidence="9" type="primary">LOC109480796</name>
</gene>
<evidence type="ECO:0000256" key="7">
    <source>
        <dbReference type="SAM" id="Phobius"/>
    </source>
</evidence>
<feature type="binding site" evidence="6">
    <location>
        <position position="281"/>
    </location>
    <ligand>
        <name>Zn(2+)</name>
        <dbReference type="ChEBI" id="CHEBI:29105"/>
    </ligand>
</feature>
<dbReference type="AlphaFoldDB" id="A0A6P5A5Z1"/>
<dbReference type="Pfam" id="PF03006">
    <property type="entry name" value="HlyIII"/>
    <property type="match status" value="1"/>
</dbReference>
<protein>
    <submittedName>
        <fullName evidence="9">Progestin and adipoQ receptor family member 3-like</fullName>
    </submittedName>
</protein>
<sequence>MAETAQENGPVRYRNGYRLVDVSDREAKRRKECSGVVGCSLQELPRWRTANGWCSPFIRNGYMYNLSTAQCFTTPFRWTNETLNFWTSFLAAVYFLCHLVGVVLARERQDTYDFLIHACVLVSTLPCCFSSSAWHLFINHHSERAARLANVADILGVWVAGAGISVPVIAYGLYCYQGYGRLYLSGLAALLLVLIFCTVSGMKSHPFRLFQATLMHLTPTLAVFHVWLVLDPEFTSDLTSVVWNKWISTYMVLFPFMLATYTVKFPERFWPGRFDYIGQSHQLWHCLYIYALYCWHGACWEFADVRRTHPCHASQS</sequence>
<evidence type="ECO:0000256" key="3">
    <source>
        <dbReference type="ARBA" id="ARBA00022692"/>
    </source>
</evidence>
<dbReference type="PANTHER" id="PTHR20855">
    <property type="entry name" value="ADIPOR/PROGESTIN RECEPTOR-RELATED"/>
    <property type="match status" value="1"/>
</dbReference>
<reference evidence="9" key="1">
    <citation type="submission" date="2025-08" db="UniProtKB">
        <authorList>
            <consortium name="RefSeq"/>
        </authorList>
    </citation>
    <scope>IDENTIFICATION</scope>
    <source>
        <tissue evidence="9">Gonad</tissue>
    </source>
</reference>
<dbReference type="InterPro" id="IPR004254">
    <property type="entry name" value="AdipoR/HlyIII-related"/>
</dbReference>
<feature type="transmembrane region" description="Helical" evidence="7">
    <location>
        <begin position="114"/>
        <end position="138"/>
    </location>
</feature>
<keyword evidence="3 7" id="KW-0812">Transmembrane</keyword>
<feature type="transmembrane region" description="Helical" evidence="7">
    <location>
        <begin position="150"/>
        <end position="174"/>
    </location>
</feature>
<comment type="similarity">
    <text evidence="2">Belongs to the ADIPOR family.</text>
</comment>
<feature type="transmembrane region" description="Helical" evidence="7">
    <location>
        <begin position="209"/>
        <end position="230"/>
    </location>
</feature>
<feature type="binding site" evidence="6">
    <location>
        <position position="285"/>
    </location>
    <ligand>
        <name>Zn(2+)</name>
        <dbReference type="ChEBI" id="CHEBI:29105"/>
    </ligand>
</feature>